<comment type="caution">
    <text evidence="6">The sequence shown here is derived from an EMBL/GenBank/DDBJ whole genome shotgun (WGS) entry which is preliminary data.</text>
</comment>
<dbReference type="PANTHER" id="PTHR31609">
    <property type="entry name" value="YDJC DEACETYLASE FAMILY MEMBER"/>
    <property type="match status" value="1"/>
</dbReference>
<dbReference type="AlphaFoldDB" id="A0A2V2FI33"/>
<dbReference type="Gene3D" id="3.20.20.370">
    <property type="entry name" value="Glycoside hydrolase/deacetylase"/>
    <property type="match status" value="1"/>
</dbReference>
<name>A0A2V2FI33_9FIRM</name>
<evidence type="ECO:0000256" key="4">
    <source>
        <dbReference type="ARBA" id="ARBA00022842"/>
    </source>
</evidence>
<proteinExistence type="predicted"/>
<keyword evidence="2" id="KW-0479">Metal-binding</keyword>
<keyword evidence="4" id="KW-0460">Magnesium</keyword>
<evidence type="ECO:0000256" key="3">
    <source>
        <dbReference type="ARBA" id="ARBA00022801"/>
    </source>
</evidence>
<evidence type="ECO:0000313" key="7">
    <source>
        <dbReference type="Proteomes" id="UP000247612"/>
    </source>
</evidence>
<dbReference type="Proteomes" id="UP000247612">
    <property type="component" value="Unassembled WGS sequence"/>
</dbReference>
<sequence>MKVIFRADDVGYTDVHNLGTWQAIEKGIVTACDLMLDTPGFESACKYLRNCPWITIGWHTHFWGRPVLKPSEVPSMVDDEGKFKWRKDKKALMEVDYEEALKECRAQLQRCYDWLGRLPDTCGGARGPLGDAIKKVCDENGIVYDFVGGIGYDGKEKQPAEKYRSLNIKEWIDLSGKHHKSLKVTDFPYYDPAGAIMEMPIDEDVIWMRSQHPGYLDDYVLAESSCTIPRVKDVEAYCDPKVKQWIIENKIELINTHDALYGTNQYQEHLKAINSPLWIGNMKA</sequence>
<dbReference type="InterPro" id="IPR011330">
    <property type="entry name" value="Glyco_hydro/deAcase_b/a-brl"/>
</dbReference>
<evidence type="ECO:0000256" key="1">
    <source>
        <dbReference type="ARBA" id="ARBA00001946"/>
    </source>
</evidence>
<gene>
    <name evidence="6" type="ORF">DES51_10915</name>
</gene>
<comment type="cofactor">
    <cofactor evidence="1">
        <name>Mg(2+)</name>
        <dbReference type="ChEBI" id="CHEBI:18420"/>
    </cofactor>
</comment>
<dbReference type="STRING" id="1034346.GCA_000313565_02676"/>
<dbReference type="GO" id="GO:0019213">
    <property type="term" value="F:deacetylase activity"/>
    <property type="evidence" value="ECO:0007669"/>
    <property type="project" value="TreeGrafter"/>
</dbReference>
<keyword evidence="7" id="KW-1185">Reference proteome</keyword>
<dbReference type="PANTHER" id="PTHR31609:SF1">
    <property type="entry name" value="CARBOHYDRATE DEACETYLASE"/>
    <property type="match status" value="1"/>
</dbReference>
<evidence type="ECO:0000256" key="2">
    <source>
        <dbReference type="ARBA" id="ARBA00022723"/>
    </source>
</evidence>
<protein>
    <submittedName>
        <fullName evidence="6">Putative glycoside hydrolase/deacetylase ChbG (UPF0249 family)</fullName>
    </submittedName>
</protein>
<evidence type="ECO:0000256" key="5">
    <source>
        <dbReference type="ARBA" id="ARBA00023277"/>
    </source>
</evidence>
<reference evidence="6 7" key="1">
    <citation type="submission" date="2018-05" db="EMBL/GenBank/DDBJ databases">
        <title>Genomic Encyclopedia of Type Strains, Phase IV (KMG-IV): sequencing the most valuable type-strain genomes for metagenomic binning, comparative biology and taxonomic classification.</title>
        <authorList>
            <person name="Goeker M."/>
        </authorList>
    </citation>
    <scope>NUCLEOTIDE SEQUENCE [LARGE SCALE GENOMIC DNA]</scope>
    <source>
        <strain evidence="6 7">JC118</strain>
    </source>
</reference>
<dbReference type="OrthoDB" id="9774177at2"/>
<organism evidence="6 7">
    <name type="scientific">Dielma fastidiosa</name>
    <dbReference type="NCBI Taxonomy" id="1034346"/>
    <lineage>
        <taxon>Bacteria</taxon>
        <taxon>Bacillati</taxon>
        <taxon>Bacillota</taxon>
        <taxon>Erysipelotrichia</taxon>
        <taxon>Erysipelotrichales</taxon>
        <taxon>Erysipelotrichaceae</taxon>
        <taxon>Dielma</taxon>
    </lineage>
</organism>
<dbReference type="RefSeq" id="WP_022938959.1">
    <property type="nucleotide sequence ID" value="NZ_CABKRQ010000007.1"/>
</dbReference>
<evidence type="ECO:0000313" key="6">
    <source>
        <dbReference type="EMBL" id="PXX77764.1"/>
    </source>
</evidence>
<accession>A0A2V2FI33</accession>
<keyword evidence="3 6" id="KW-0378">Hydrolase</keyword>
<dbReference type="Pfam" id="PF04794">
    <property type="entry name" value="YdjC"/>
    <property type="match status" value="1"/>
</dbReference>
<dbReference type="InterPro" id="IPR006879">
    <property type="entry name" value="YdjC-like"/>
</dbReference>
<dbReference type="EMBL" id="QJKH01000009">
    <property type="protein sequence ID" value="PXX77764.1"/>
    <property type="molecule type" value="Genomic_DNA"/>
</dbReference>
<keyword evidence="5" id="KW-0119">Carbohydrate metabolism</keyword>
<dbReference type="GO" id="GO:0016787">
    <property type="term" value="F:hydrolase activity"/>
    <property type="evidence" value="ECO:0007669"/>
    <property type="project" value="UniProtKB-KW"/>
</dbReference>
<dbReference type="GO" id="GO:0046872">
    <property type="term" value="F:metal ion binding"/>
    <property type="evidence" value="ECO:0007669"/>
    <property type="project" value="UniProtKB-KW"/>
</dbReference>
<dbReference type="GO" id="GO:0005975">
    <property type="term" value="P:carbohydrate metabolic process"/>
    <property type="evidence" value="ECO:0007669"/>
    <property type="project" value="InterPro"/>
</dbReference>
<dbReference type="SUPFAM" id="SSF88713">
    <property type="entry name" value="Glycoside hydrolase/deacetylase"/>
    <property type="match status" value="1"/>
</dbReference>